<dbReference type="PANTHER" id="PTHR43047">
    <property type="entry name" value="TWO-COMPONENT HISTIDINE PROTEIN KINASE"/>
    <property type="match status" value="1"/>
</dbReference>
<keyword evidence="6 10" id="KW-0418">Kinase</keyword>
<name>A0ABW5BHN8_9PROT</name>
<dbReference type="SMART" id="SM00388">
    <property type="entry name" value="HisKA"/>
    <property type="match status" value="1"/>
</dbReference>
<keyword evidence="4" id="KW-0597">Phosphoprotein</keyword>
<feature type="transmembrane region" description="Helical" evidence="7">
    <location>
        <begin position="178"/>
        <end position="200"/>
    </location>
</feature>
<organism evidence="10 11">
    <name type="scientific">Kiloniella antarctica</name>
    <dbReference type="NCBI Taxonomy" id="1550907"/>
    <lineage>
        <taxon>Bacteria</taxon>
        <taxon>Pseudomonadati</taxon>
        <taxon>Pseudomonadota</taxon>
        <taxon>Alphaproteobacteria</taxon>
        <taxon>Rhodospirillales</taxon>
        <taxon>Kiloniellaceae</taxon>
        <taxon>Kiloniella</taxon>
    </lineage>
</organism>
<dbReference type="CDD" id="cd00082">
    <property type="entry name" value="HisKA"/>
    <property type="match status" value="1"/>
</dbReference>
<dbReference type="RefSeq" id="WP_380250430.1">
    <property type="nucleotide sequence ID" value="NZ_JBHUII010000004.1"/>
</dbReference>
<evidence type="ECO:0000256" key="4">
    <source>
        <dbReference type="ARBA" id="ARBA00022553"/>
    </source>
</evidence>
<dbReference type="EC" id="2.7.13.3" evidence="3"/>
<evidence type="ECO:0000256" key="1">
    <source>
        <dbReference type="ARBA" id="ARBA00000085"/>
    </source>
</evidence>
<dbReference type="Proteomes" id="UP001597294">
    <property type="component" value="Unassembled WGS sequence"/>
</dbReference>
<dbReference type="PROSITE" id="PS50109">
    <property type="entry name" value="HIS_KIN"/>
    <property type="match status" value="1"/>
</dbReference>
<sequence>MRVFYKILISGIFFLLIFFSIMIYAGRFFYNEGVILDASLTRLKDTEGKLNTLIKAQHTIEVAILSYKGYPGEGYLKKLAKAEKEIEKSLVDLREILPSLKGRRLLSDYIEQRYGIKIIRAEFLGVIKLKDREAINTSFIRWSNKRDEMHTVLDQIVAYNINQMELTLKEFSASRDTFFNVVIGLFFVGITLILLFFHLYRRIVLEPINALKNMANSYAQGNFSVEVPDFLLHKNGDFYSLSQSFLEMAKEFNKTTSSRDEAQRMAQKLDDARHSIEAKARRHISVSEALSLARDEAEMANNAKSEFLTSMSHEIRTPMTGVMGLADMLLDQNLDEKSKDMVFKIKDSTRSLMRIINDILDMSKMEAGKMELENIDFHLPSLIQETLDLFADEKNRQQIKTLYFKTNFDDKFPVGIKCDPIRIRQILVNLIGNAIKFTREGGITVECEVIRTLDGNPLLRIAV</sequence>
<dbReference type="InterPro" id="IPR003660">
    <property type="entry name" value="HAMP_dom"/>
</dbReference>
<protein>
    <recommendedName>
        <fullName evidence="3">histidine kinase</fullName>
        <ecNumber evidence="3">2.7.13.3</ecNumber>
    </recommendedName>
</protein>
<dbReference type="InterPro" id="IPR036097">
    <property type="entry name" value="HisK_dim/P_sf"/>
</dbReference>
<dbReference type="InterPro" id="IPR036890">
    <property type="entry name" value="HATPase_C_sf"/>
</dbReference>
<dbReference type="InterPro" id="IPR005467">
    <property type="entry name" value="His_kinase_dom"/>
</dbReference>
<feature type="transmembrane region" description="Helical" evidence="7">
    <location>
        <begin position="7"/>
        <end position="30"/>
    </location>
</feature>
<gene>
    <name evidence="10" type="ORF">ACFSKO_08425</name>
</gene>
<keyword evidence="7" id="KW-1133">Transmembrane helix</keyword>
<feature type="domain" description="Histidine kinase" evidence="8">
    <location>
        <begin position="310"/>
        <end position="463"/>
    </location>
</feature>
<keyword evidence="7" id="KW-0472">Membrane</keyword>
<dbReference type="EMBL" id="JBHUII010000004">
    <property type="protein sequence ID" value="MFD2205632.1"/>
    <property type="molecule type" value="Genomic_DNA"/>
</dbReference>
<evidence type="ECO:0000256" key="6">
    <source>
        <dbReference type="ARBA" id="ARBA00022777"/>
    </source>
</evidence>
<keyword evidence="5" id="KW-0808">Transferase</keyword>
<dbReference type="Pfam" id="PF00512">
    <property type="entry name" value="HisKA"/>
    <property type="match status" value="1"/>
</dbReference>
<dbReference type="Gene3D" id="3.30.565.10">
    <property type="entry name" value="Histidine kinase-like ATPase, C-terminal domain"/>
    <property type="match status" value="1"/>
</dbReference>
<dbReference type="SUPFAM" id="SSF47384">
    <property type="entry name" value="Homodimeric domain of signal transducing histidine kinase"/>
    <property type="match status" value="1"/>
</dbReference>
<evidence type="ECO:0000313" key="11">
    <source>
        <dbReference type="Proteomes" id="UP001597294"/>
    </source>
</evidence>
<reference evidence="11" key="1">
    <citation type="journal article" date="2019" name="Int. J. Syst. Evol. Microbiol.">
        <title>The Global Catalogue of Microorganisms (GCM) 10K type strain sequencing project: providing services to taxonomists for standard genome sequencing and annotation.</title>
        <authorList>
            <consortium name="The Broad Institute Genomics Platform"/>
            <consortium name="The Broad Institute Genome Sequencing Center for Infectious Disease"/>
            <person name="Wu L."/>
            <person name="Ma J."/>
        </authorList>
    </citation>
    <scope>NUCLEOTIDE SEQUENCE [LARGE SCALE GENOMIC DNA]</scope>
    <source>
        <strain evidence="11">CGMCC 4.7192</strain>
    </source>
</reference>
<feature type="domain" description="HAMP" evidence="9">
    <location>
        <begin position="202"/>
        <end position="257"/>
    </location>
</feature>
<dbReference type="SUPFAM" id="SSF55874">
    <property type="entry name" value="ATPase domain of HSP90 chaperone/DNA topoisomerase II/histidine kinase"/>
    <property type="match status" value="1"/>
</dbReference>
<dbReference type="Gene3D" id="6.10.340.10">
    <property type="match status" value="1"/>
</dbReference>
<evidence type="ECO:0000313" key="10">
    <source>
        <dbReference type="EMBL" id="MFD2205632.1"/>
    </source>
</evidence>
<evidence type="ECO:0000259" key="8">
    <source>
        <dbReference type="PROSITE" id="PS50109"/>
    </source>
</evidence>
<dbReference type="Gene3D" id="1.10.287.130">
    <property type="match status" value="1"/>
</dbReference>
<dbReference type="PROSITE" id="PS50885">
    <property type="entry name" value="HAMP"/>
    <property type="match status" value="1"/>
</dbReference>
<dbReference type="PANTHER" id="PTHR43047:SF72">
    <property type="entry name" value="OSMOSENSING HISTIDINE PROTEIN KINASE SLN1"/>
    <property type="match status" value="1"/>
</dbReference>
<keyword evidence="11" id="KW-1185">Reference proteome</keyword>
<comment type="subcellular location">
    <subcellularLocation>
        <location evidence="2">Membrane</location>
    </subcellularLocation>
</comment>
<evidence type="ECO:0000259" key="9">
    <source>
        <dbReference type="PROSITE" id="PS50885"/>
    </source>
</evidence>
<keyword evidence="7" id="KW-0812">Transmembrane</keyword>
<proteinExistence type="predicted"/>
<comment type="caution">
    <text evidence="10">The sequence shown here is derived from an EMBL/GenBank/DDBJ whole genome shotgun (WGS) entry which is preliminary data.</text>
</comment>
<dbReference type="InterPro" id="IPR003661">
    <property type="entry name" value="HisK_dim/P_dom"/>
</dbReference>
<evidence type="ECO:0000256" key="5">
    <source>
        <dbReference type="ARBA" id="ARBA00022679"/>
    </source>
</evidence>
<accession>A0ABW5BHN8</accession>
<comment type="catalytic activity">
    <reaction evidence="1">
        <text>ATP + protein L-histidine = ADP + protein N-phospho-L-histidine.</text>
        <dbReference type="EC" id="2.7.13.3"/>
    </reaction>
</comment>
<dbReference type="GO" id="GO:0016301">
    <property type="term" value="F:kinase activity"/>
    <property type="evidence" value="ECO:0007669"/>
    <property type="project" value="UniProtKB-KW"/>
</dbReference>
<evidence type="ECO:0000256" key="2">
    <source>
        <dbReference type="ARBA" id="ARBA00004370"/>
    </source>
</evidence>
<evidence type="ECO:0000256" key="7">
    <source>
        <dbReference type="SAM" id="Phobius"/>
    </source>
</evidence>
<evidence type="ECO:0000256" key="3">
    <source>
        <dbReference type="ARBA" id="ARBA00012438"/>
    </source>
</evidence>